<feature type="domain" description="MOFRL" evidence="1">
    <location>
        <begin position="277"/>
        <end position="384"/>
    </location>
</feature>
<evidence type="ECO:0000313" key="4">
    <source>
        <dbReference type="Proteomes" id="UP000297567"/>
    </source>
</evidence>
<accession>A0A4Z1A720</accession>
<dbReference type="GO" id="GO:0005737">
    <property type="term" value="C:cytoplasm"/>
    <property type="evidence" value="ECO:0007669"/>
    <property type="project" value="TreeGrafter"/>
</dbReference>
<dbReference type="Proteomes" id="UP000297567">
    <property type="component" value="Unassembled WGS sequence"/>
</dbReference>
<organism evidence="3 4">
    <name type="scientific">Leptospira jelokensis</name>
    <dbReference type="NCBI Taxonomy" id="2484931"/>
    <lineage>
        <taxon>Bacteria</taxon>
        <taxon>Pseudomonadati</taxon>
        <taxon>Spirochaetota</taxon>
        <taxon>Spirochaetia</taxon>
        <taxon>Leptospirales</taxon>
        <taxon>Leptospiraceae</taxon>
        <taxon>Leptospira</taxon>
    </lineage>
</organism>
<dbReference type="InterPro" id="IPR007835">
    <property type="entry name" value="MOFRL"/>
</dbReference>
<evidence type="ECO:0000259" key="1">
    <source>
        <dbReference type="Pfam" id="PF05161"/>
    </source>
</evidence>
<feature type="domain" description="MOFRL-associated" evidence="2">
    <location>
        <begin position="9"/>
        <end position="219"/>
    </location>
</feature>
<dbReference type="InterPro" id="IPR038614">
    <property type="entry name" value="GK_N_sf"/>
</dbReference>
<keyword evidence="4" id="KW-1185">Reference proteome</keyword>
<evidence type="ECO:0000259" key="2">
    <source>
        <dbReference type="Pfam" id="PF13660"/>
    </source>
</evidence>
<reference evidence="3" key="1">
    <citation type="journal article" date="2019" name="PLoS Negl. Trop. Dis.">
        <title>Revisiting the worldwide diversity of Leptospira species in the environment.</title>
        <authorList>
            <person name="Vincent A.T."/>
            <person name="Schiettekatte O."/>
            <person name="Bourhy P."/>
            <person name="Veyrier F.J."/>
            <person name="Picardeau M."/>
        </authorList>
    </citation>
    <scope>NUCLEOTIDE SEQUENCE [LARGE SCALE GENOMIC DNA]</scope>
    <source>
        <strain evidence="3">201702451</strain>
    </source>
</reference>
<dbReference type="SUPFAM" id="SSF82544">
    <property type="entry name" value="GckA/TtuD-like"/>
    <property type="match status" value="1"/>
</dbReference>
<dbReference type="AlphaFoldDB" id="A0A4Z1A720"/>
<evidence type="ECO:0000313" key="3">
    <source>
        <dbReference type="EMBL" id="TGL75633.1"/>
    </source>
</evidence>
<gene>
    <name evidence="3" type="ORF">EHQ62_02045</name>
</gene>
<dbReference type="PANTHER" id="PTHR12227:SF0">
    <property type="entry name" value="GLYCERATE KINASE"/>
    <property type="match status" value="1"/>
</dbReference>
<sequence length="395" mass="43817">MDSLQSEIQNFFQLGLLAANPHHLFPDFWKDHPKILQNLKDNSKNIHVFALGKAAYSMATAFTAFIKVKEVWILTKYGHIPEGIKDKETNSNWHFRESAHPVPDENSILHTKEIIEALQLLSEDDRLVVLLSGGGSSLFEIPAEGYTLKDLKEIQFSLLNKGIPIQELNSERKKYSQVKGGKFLNLLNQKLEVYTFAISDVLGDDPNVIASGPTYPSPNYFLLGNLTHSLSKILNLAKSKGWKTKLLSDTWAESSEETSLLFEKEFLEAIKSPEKQMILLGGELVCPVMGNGKGGRNMETALRVSILLQKHKTNRSWVFLSGGTDGTDGPTDSAGGLVDQDSYQKMVKKGWDPMKELLNSNSYPILKDIGSTLETGPTGTNVNDLLLLLVAEAET</sequence>
<dbReference type="PANTHER" id="PTHR12227">
    <property type="entry name" value="GLYCERATE KINASE"/>
    <property type="match status" value="1"/>
</dbReference>
<name>A0A4Z1A720_9LEPT</name>
<dbReference type="GO" id="GO:0008887">
    <property type="term" value="F:glycerate kinase activity"/>
    <property type="evidence" value="ECO:0007669"/>
    <property type="project" value="InterPro"/>
</dbReference>
<dbReference type="InterPro" id="IPR025286">
    <property type="entry name" value="MOFRL_assoc_dom"/>
</dbReference>
<dbReference type="Pfam" id="PF05161">
    <property type="entry name" value="MOFRL"/>
    <property type="match status" value="1"/>
</dbReference>
<dbReference type="RefSeq" id="WP_135640581.1">
    <property type="nucleotide sequence ID" value="NZ_RQGH01000007.1"/>
</dbReference>
<dbReference type="Gene3D" id="3.40.50.10180">
    <property type="entry name" value="Glycerate kinase, MOFRL-like N-terminal domain"/>
    <property type="match status" value="1"/>
</dbReference>
<dbReference type="InterPro" id="IPR039760">
    <property type="entry name" value="MOFRL_protein"/>
</dbReference>
<comment type="caution">
    <text evidence="3">The sequence shown here is derived from an EMBL/GenBank/DDBJ whole genome shotgun (WGS) entry which is preliminary data.</text>
</comment>
<dbReference type="EMBL" id="RQGH01000007">
    <property type="protein sequence ID" value="TGL75633.1"/>
    <property type="molecule type" value="Genomic_DNA"/>
</dbReference>
<dbReference type="Pfam" id="PF13660">
    <property type="entry name" value="DUF4147"/>
    <property type="match status" value="1"/>
</dbReference>
<proteinExistence type="predicted"/>
<protein>
    <submittedName>
        <fullName evidence="3">DUF4147 domain-containing protein</fullName>
    </submittedName>
</protein>